<dbReference type="EMBL" id="JBBDHC010000002">
    <property type="protein sequence ID" value="MEJ1248516.1"/>
    <property type="molecule type" value="Genomic_DNA"/>
</dbReference>
<organism evidence="3 4">
    <name type="scientific">Denitratimonas tolerans</name>
    <dbReference type="NCBI Taxonomy" id="1338420"/>
    <lineage>
        <taxon>Bacteria</taxon>
        <taxon>Pseudomonadati</taxon>
        <taxon>Pseudomonadota</taxon>
        <taxon>Gammaproteobacteria</taxon>
        <taxon>Lysobacterales</taxon>
        <taxon>Lysobacteraceae</taxon>
        <taxon>Denitratimonas</taxon>
    </lineage>
</organism>
<dbReference type="Proteomes" id="UP001364472">
    <property type="component" value="Unassembled WGS sequence"/>
</dbReference>
<proteinExistence type="predicted"/>
<keyword evidence="1" id="KW-0732">Signal</keyword>
<evidence type="ECO:0000313" key="4">
    <source>
        <dbReference type="Proteomes" id="UP001364472"/>
    </source>
</evidence>
<dbReference type="Gene3D" id="2.40.160.10">
    <property type="entry name" value="Porin"/>
    <property type="match status" value="1"/>
</dbReference>
<protein>
    <submittedName>
        <fullName evidence="3">Alginate export family protein</fullName>
    </submittedName>
</protein>
<evidence type="ECO:0000256" key="1">
    <source>
        <dbReference type="SAM" id="SignalP"/>
    </source>
</evidence>
<sequence>MKMLKILGIGLSLASLVAANGVQAAEGKPIFDVRYRYEHVEQDNALAHAVMNSVRTRLGYATGVHGGFSALVEVDHVGHLGGDYNDTRNGHTGRSLIPDPSGAAVNQAWVRHSGDYGSLTVGRQRINLGNQRFVGGVGWRQNEQTYDGAMLQLNPGRDLALSYAYIGRVNTIWGPDTGAFATAVNPARVDGDSHLFDLRWAFTPSFSLGAYHYRLGLDDLAIAPTAARGTLSSATTGLRAQGRSGALDYVLEYATQKDAEGNPLALDSRYHLIEVGYAFEQVKLRAGQEVLGAGSGAGNRAFQTPLATKHAFQGWADMFLTTPADGVDDRYVGVTVPLGGGNLQGWYHDFTPERGGGDYGSEFDLSYARPIPGIKGLSGLVKYASYSSDDRARTVDADKFWVQLQYAF</sequence>
<evidence type="ECO:0000259" key="2">
    <source>
        <dbReference type="Pfam" id="PF13372"/>
    </source>
</evidence>
<feature type="domain" description="Alginate export" evidence="2">
    <location>
        <begin position="68"/>
        <end position="302"/>
    </location>
</feature>
<evidence type="ECO:0000313" key="3">
    <source>
        <dbReference type="EMBL" id="MEJ1248516.1"/>
    </source>
</evidence>
<accession>A0AAW9R2F1</accession>
<feature type="signal peptide" evidence="1">
    <location>
        <begin position="1"/>
        <end position="24"/>
    </location>
</feature>
<dbReference type="RefSeq" id="WP_337334229.1">
    <property type="nucleotide sequence ID" value="NZ_JBBDHC010000002.1"/>
</dbReference>
<dbReference type="AlphaFoldDB" id="A0AAW9R2F1"/>
<dbReference type="Pfam" id="PF13372">
    <property type="entry name" value="Alginate_exp"/>
    <property type="match status" value="1"/>
</dbReference>
<name>A0AAW9R2F1_9GAMM</name>
<comment type="caution">
    <text evidence="3">The sequence shown here is derived from an EMBL/GenBank/DDBJ whole genome shotgun (WGS) entry which is preliminary data.</text>
</comment>
<gene>
    <name evidence="3" type="ORF">WB794_02320</name>
</gene>
<keyword evidence="4" id="KW-1185">Reference proteome</keyword>
<reference evidence="3 4" key="1">
    <citation type="journal article" date="2016" name="Antonie Van Leeuwenhoek">
        <title>Denitratimonas tolerans gen. nov., sp. nov., a denitrifying bacterium isolated from a bioreactor for tannery wastewater treatment.</title>
        <authorList>
            <person name="Han S.I."/>
            <person name="Kim J.O."/>
            <person name="Lee Y.R."/>
            <person name="Ekpeghere K.I."/>
            <person name="Koh S.C."/>
            <person name="Whang K.S."/>
        </authorList>
    </citation>
    <scope>NUCLEOTIDE SEQUENCE [LARGE SCALE GENOMIC DNA]</scope>
    <source>
        <strain evidence="3 4">KACC 17565</strain>
    </source>
</reference>
<dbReference type="InterPro" id="IPR025388">
    <property type="entry name" value="Alginate_export_dom"/>
</dbReference>
<feature type="chain" id="PRO_5043970525" evidence="1">
    <location>
        <begin position="25"/>
        <end position="408"/>
    </location>
</feature>
<dbReference type="InterPro" id="IPR023614">
    <property type="entry name" value="Porin_dom_sf"/>
</dbReference>